<evidence type="ECO:0000256" key="1">
    <source>
        <dbReference type="SAM" id="MobiDB-lite"/>
    </source>
</evidence>
<comment type="caution">
    <text evidence="2">The sequence shown here is derived from an EMBL/GenBank/DDBJ whole genome shotgun (WGS) entry which is preliminary data.</text>
</comment>
<evidence type="ECO:0000313" key="2">
    <source>
        <dbReference type="EMBL" id="ETO20567.1"/>
    </source>
</evidence>
<dbReference type="EMBL" id="ASPP01012487">
    <property type="protein sequence ID" value="ETO20567.1"/>
    <property type="molecule type" value="Genomic_DNA"/>
</dbReference>
<dbReference type="AlphaFoldDB" id="X6N5I2"/>
<organism evidence="2 3">
    <name type="scientific">Reticulomyxa filosa</name>
    <dbReference type="NCBI Taxonomy" id="46433"/>
    <lineage>
        <taxon>Eukaryota</taxon>
        <taxon>Sar</taxon>
        <taxon>Rhizaria</taxon>
        <taxon>Retaria</taxon>
        <taxon>Foraminifera</taxon>
        <taxon>Monothalamids</taxon>
        <taxon>Reticulomyxidae</taxon>
        <taxon>Reticulomyxa</taxon>
    </lineage>
</organism>
<accession>X6N5I2</accession>
<feature type="compositionally biased region" description="Acidic residues" evidence="1">
    <location>
        <begin position="16"/>
        <end position="25"/>
    </location>
</feature>
<feature type="compositionally biased region" description="Basic and acidic residues" evidence="1">
    <location>
        <begin position="26"/>
        <end position="44"/>
    </location>
</feature>
<gene>
    <name evidence="2" type="ORF">RFI_16654</name>
</gene>
<evidence type="ECO:0000313" key="3">
    <source>
        <dbReference type="Proteomes" id="UP000023152"/>
    </source>
</evidence>
<keyword evidence="3" id="KW-1185">Reference proteome</keyword>
<dbReference type="Proteomes" id="UP000023152">
    <property type="component" value="Unassembled WGS sequence"/>
</dbReference>
<feature type="region of interest" description="Disordered" evidence="1">
    <location>
        <begin position="1"/>
        <end position="59"/>
    </location>
</feature>
<proteinExistence type="predicted"/>
<reference evidence="2 3" key="1">
    <citation type="journal article" date="2013" name="Curr. Biol.">
        <title>The Genome of the Foraminiferan Reticulomyxa filosa.</title>
        <authorList>
            <person name="Glockner G."/>
            <person name="Hulsmann N."/>
            <person name="Schleicher M."/>
            <person name="Noegel A.A."/>
            <person name="Eichinger L."/>
            <person name="Gallinger C."/>
            <person name="Pawlowski J."/>
            <person name="Sierra R."/>
            <person name="Euteneuer U."/>
            <person name="Pillet L."/>
            <person name="Moustafa A."/>
            <person name="Platzer M."/>
            <person name="Groth M."/>
            <person name="Szafranski K."/>
            <person name="Schliwa M."/>
        </authorList>
    </citation>
    <scope>NUCLEOTIDE SEQUENCE [LARGE SCALE GENOMIC DNA]</scope>
</reference>
<name>X6N5I2_RETFI</name>
<protein>
    <submittedName>
        <fullName evidence="2">Uncharacterized protein</fullName>
    </submittedName>
</protein>
<sequence length="329" mass="38083">MSSISPIKGQKKELSDFDFEGDCEIEDKSPKKESIRPKSIDYDYKQPTSPETSHSPRGKELIYSNAKSPRTAEGSFILCSSFLSEFESRIQVVPENKVYGNGIRSLVLLYDKFPLVVYSPWLRVKFGTKAFEHKTKKGTSYFKYALTTAILPEPLGPVTPDDEEEANQFHIFRQFILKSERFIKEWGINNVEEFFSKEELMNFRDKQIRISDCFQELVRKDKRDGYDLIKISIPVTTVKLKETEVFIEDPVSLEMVHNPKFTPNNLLDIKEGSYIKAMLKYTDLWSNKDKYGATLQTTCELGIKFPPKKVCGLESSKDKIRRQESFKKK</sequence>
<feature type="compositionally biased region" description="Polar residues" evidence="1">
    <location>
        <begin position="46"/>
        <end position="55"/>
    </location>
</feature>